<comment type="similarity">
    <text evidence="1">Belongs to the membrane fusion protein (MFP) (TC 8.A.1) family.</text>
</comment>
<dbReference type="Proteomes" id="UP000241222">
    <property type="component" value="Unassembled WGS sequence"/>
</dbReference>
<dbReference type="GO" id="GO:1990281">
    <property type="term" value="C:efflux pump complex"/>
    <property type="evidence" value="ECO:0007669"/>
    <property type="project" value="TreeGrafter"/>
</dbReference>
<dbReference type="Gene3D" id="2.40.420.20">
    <property type="match status" value="1"/>
</dbReference>
<dbReference type="PANTHER" id="PTHR30469">
    <property type="entry name" value="MULTIDRUG RESISTANCE PROTEIN MDTA"/>
    <property type="match status" value="1"/>
</dbReference>
<protein>
    <submittedName>
        <fullName evidence="3">Efflux RND transporter periplasmic adaptor subunit</fullName>
    </submittedName>
</protein>
<dbReference type="EMBL" id="PYMH01000002">
    <property type="protein sequence ID" value="PSU34818.1"/>
    <property type="molecule type" value="Genomic_DNA"/>
</dbReference>
<keyword evidence="4" id="KW-1185">Reference proteome</keyword>
<evidence type="ECO:0000313" key="3">
    <source>
        <dbReference type="EMBL" id="PSU34818.1"/>
    </source>
</evidence>
<sequence>MKRITIAGVMMASMLLAGCNSATTSPPEQQMNPLLSVNTFALAPSDHYNVEREYVGMIQAGQQANLGAELGGKVARLLADIGDNVKVGDPLLILDTQLLVTQADELRAQQSQITAQLDLVEASLKRQNSLKKKGFSADSDIDALNSQRNALRANYRQLTAALAANQLRQDKSTVYAPYDGTISARYISKGDVINTGTPTLTLLSSTSKEAHIGIPAKQLTKLIGHNGVWQLRVGTRGYPVTLVNPGARVDSGSRTVKLRFALPESADVIDGELAYLQFNDVYDKPGYWIPLSAMTDGLRGVWNVFVLSEQAQQHLVERRSIQVLHANAEHAYVTGALTPGERIISDGLHRLVPGQTVQPIKKLPLPLKTRDEAVL</sequence>
<proteinExistence type="inferred from homology"/>
<evidence type="ECO:0000313" key="4">
    <source>
        <dbReference type="Proteomes" id="UP000241222"/>
    </source>
</evidence>
<comment type="caution">
    <text evidence="3">The sequence shown here is derived from an EMBL/GenBank/DDBJ whole genome shotgun (WGS) entry which is preliminary data.</text>
</comment>
<dbReference type="OrthoDB" id="266524at2"/>
<dbReference type="PROSITE" id="PS51257">
    <property type="entry name" value="PROKAR_LIPOPROTEIN"/>
    <property type="match status" value="1"/>
</dbReference>
<dbReference type="PANTHER" id="PTHR30469:SF11">
    <property type="entry name" value="BLL4320 PROTEIN"/>
    <property type="match status" value="1"/>
</dbReference>
<dbReference type="GO" id="GO:0015562">
    <property type="term" value="F:efflux transmembrane transporter activity"/>
    <property type="evidence" value="ECO:0007669"/>
    <property type="project" value="TreeGrafter"/>
</dbReference>
<dbReference type="InterPro" id="IPR006143">
    <property type="entry name" value="RND_pump_MFP"/>
</dbReference>
<dbReference type="Gene3D" id="2.40.50.100">
    <property type="match status" value="1"/>
</dbReference>
<dbReference type="Gene3D" id="2.40.30.170">
    <property type="match status" value="1"/>
</dbReference>
<feature type="chain" id="PRO_5015655024" evidence="2">
    <location>
        <begin position="23"/>
        <end position="375"/>
    </location>
</feature>
<reference evidence="3 4" key="1">
    <citation type="submission" date="2018-03" db="EMBL/GenBank/DDBJ databases">
        <title>Whole genome sequencing of Histamine producing bacteria.</title>
        <authorList>
            <person name="Butler K."/>
        </authorList>
    </citation>
    <scope>NUCLEOTIDE SEQUENCE [LARGE SCALE GENOMIC DNA]</scope>
    <source>
        <strain evidence="3 4">JCM 13586</strain>
    </source>
</reference>
<accession>A0A2T3J168</accession>
<dbReference type="Gene3D" id="1.10.287.470">
    <property type="entry name" value="Helix hairpin bin"/>
    <property type="match status" value="1"/>
</dbReference>
<evidence type="ECO:0000256" key="1">
    <source>
        <dbReference type="ARBA" id="ARBA00009477"/>
    </source>
</evidence>
<feature type="signal peptide" evidence="2">
    <location>
        <begin position="1"/>
        <end position="22"/>
    </location>
</feature>
<dbReference type="RefSeq" id="WP_107348143.1">
    <property type="nucleotide sequence ID" value="NZ_PYMH01000002.1"/>
</dbReference>
<organism evidence="3 4">
    <name type="scientific">Photobacterium lutimaris</name>
    <dbReference type="NCBI Taxonomy" id="388278"/>
    <lineage>
        <taxon>Bacteria</taxon>
        <taxon>Pseudomonadati</taxon>
        <taxon>Pseudomonadota</taxon>
        <taxon>Gammaproteobacteria</taxon>
        <taxon>Vibrionales</taxon>
        <taxon>Vibrionaceae</taxon>
        <taxon>Photobacterium</taxon>
    </lineage>
</organism>
<gene>
    <name evidence="3" type="ORF">C9I99_06935</name>
</gene>
<evidence type="ECO:0000256" key="2">
    <source>
        <dbReference type="SAM" id="SignalP"/>
    </source>
</evidence>
<dbReference type="SUPFAM" id="SSF111369">
    <property type="entry name" value="HlyD-like secretion proteins"/>
    <property type="match status" value="1"/>
</dbReference>
<name>A0A2T3J168_9GAMM</name>
<keyword evidence="2" id="KW-0732">Signal</keyword>
<dbReference type="AlphaFoldDB" id="A0A2T3J168"/>
<dbReference type="NCBIfam" id="TIGR01730">
    <property type="entry name" value="RND_mfp"/>
    <property type="match status" value="1"/>
</dbReference>